<name>A0AAU9W5J2_9CNID</name>
<evidence type="ECO:0000256" key="4">
    <source>
        <dbReference type="ARBA" id="ARBA00023136"/>
    </source>
</evidence>
<evidence type="ECO:0000313" key="6">
    <source>
        <dbReference type="EMBL" id="CAH3044574.1"/>
    </source>
</evidence>
<accession>A0AAU9W5J2</accession>
<evidence type="ECO:0000256" key="1">
    <source>
        <dbReference type="ARBA" id="ARBA00004370"/>
    </source>
</evidence>
<dbReference type="Gene3D" id="1.20.1070.10">
    <property type="entry name" value="Rhodopsin 7-helix transmembrane proteins"/>
    <property type="match status" value="1"/>
</dbReference>
<dbReference type="GO" id="GO:0004930">
    <property type="term" value="F:G protein-coupled receptor activity"/>
    <property type="evidence" value="ECO:0007669"/>
    <property type="project" value="InterPro"/>
</dbReference>
<dbReference type="AlphaFoldDB" id="A0AAU9W5J2"/>
<gene>
    <name evidence="6" type="ORF">PMEA_00031260</name>
</gene>
<sequence>MWMYMLFLSSKESNNSLENIQLNSIYDALDVFAALNSIFHLTAISIERFFAAVYPRRHRQALQLLYLLFKTYDSTSKISLTLFIVVSLFVIAWLPFFHCGCCT</sequence>
<dbReference type="SUPFAM" id="SSF81321">
    <property type="entry name" value="Family A G protein-coupled receptor-like"/>
    <property type="match status" value="1"/>
</dbReference>
<evidence type="ECO:0008006" key="8">
    <source>
        <dbReference type="Google" id="ProtNLM"/>
    </source>
</evidence>
<comment type="caution">
    <text evidence="6">The sequence shown here is derived from an EMBL/GenBank/DDBJ whole genome shotgun (WGS) entry which is preliminary data.</text>
</comment>
<evidence type="ECO:0000256" key="3">
    <source>
        <dbReference type="ARBA" id="ARBA00022989"/>
    </source>
</evidence>
<dbReference type="InterPro" id="IPR000276">
    <property type="entry name" value="GPCR_Rhodpsn"/>
</dbReference>
<keyword evidence="4 5" id="KW-0472">Membrane</keyword>
<evidence type="ECO:0000313" key="7">
    <source>
        <dbReference type="Proteomes" id="UP001159428"/>
    </source>
</evidence>
<keyword evidence="7" id="KW-1185">Reference proteome</keyword>
<evidence type="ECO:0000256" key="2">
    <source>
        <dbReference type="ARBA" id="ARBA00022692"/>
    </source>
</evidence>
<dbReference type="PRINTS" id="PR00237">
    <property type="entry name" value="GPCRRHODOPSN"/>
</dbReference>
<keyword evidence="2 5" id="KW-0812">Transmembrane</keyword>
<comment type="subcellular location">
    <subcellularLocation>
        <location evidence="1">Membrane</location>
    </subcellularLocation>
</comment>
<keyword evidence="3 5" id="KW-1133">Transmembrane helix</keyword>
<dbReference type="Proteomes" id="UP001159428">
    <property type="component" value="Unassembled WGS sequence"/>
</dbReference>
<organism evidence="6 7">
    <name type="scientific">Pocillopora meandrina</name>
    <dbReference type="NCBI Taxonomy" id="46732"/>
    <lineage>
        <taxon>Eukaryota</taxon>
        <taxon>Metazoa</taxon>
        <taxon>Cnidaria</taxon>
        <taxon>Anthozoa</taxon>
        <taxon>Hexacorallia</taxon>
        <taxon>Scleractinia</taxon>
        <taxon>Astrocoeniina</taxon>
        <taxon>Pocilloporidae</taxon>
        <taxon>Pocillopora</taxon>
    </lineage>
</organism>
<reference evidence="6 7" key="1">
    <citation type="submission" date="2022-05" db="EMBL/GenBank/DDBJ databases">
        <authorList>
            <consortium name="Genoscope - CEA"/>
            <person name="William W."/>
        </authorList>
    </citation>
    <scope>NUCLEOTIDE SEQUENCE [LARGE SCALE GENOMIC DNA]</scope>
</reference>
<feature type="transmembrane region" description="Helical" evidence="5">
    <location>
        <begin position="75"/>
        <end position="96"/>
    </location>
</feature>
<protein>
    <recommendedName>
        <fullName evidence="8">G-protein coupled receptors family 1 profile domain-containing protein</fullName>
    </recommendedName>
</protein>
<proteinExistence type="predicted"/>
<dbReference type="GO" id="GO:0016020">
    <property type="term" value="C:membrane"/>
    <property type="evidence" value="ECO:0007669"/>
    <property type="project" value="UniProtKB-SubCell"/>
</dbReference>
<evidence type="ECO:0000256" key="5">
    <source>
        <dbReference type="SAM" id="Phobius"/>
    </source>
</evidence>
<dbReference type="EMBL" id="CALNXJ010000007">
    <property type="protein sequence ID" value="CAH3044574.1"/>
    <property type="molecule type" value="Genomic_DNA"/>
</dbReference>